<keyword evidence="1" id="KW-0812">Transmembrane</keyword>
<feature type="transmembrane region" description="Helical" evidence="1">
    <location>
        <begin position="57"/>
        <end position="77"/>
    </location>
</feature>
<evidence type="ECO:0000313" key="3">
    <source>
        <dbReference type="Proteomes" id="UP000276215"/>
    </source>
</evidence>
<sequence>MMGGFRLGSSQLLCLSTVTVLYRMHIDINQTALVPCPRHQQQEIVEAHKPERNDWRVFTLCIFFFFFFSLFPPTSLLTHSLLRPFFPHAIVMQRMKMVIIHDS</sequence>
<protein>
    <submittedName>
        <fullName evidence="2">Uncharacterized protein</fullName>
    </submittedName>
</protein>
<evidence type="ECO:0000313" key="2">
    <source>
        <dbReference type="EMBL" id="RPA91302.1"/>
    </source>
</evidence>
<reference evidence="2 3" key="1">
    <citation type="journal article" date="2018" name="Nat. Ecol. Evol.">
        <title>Pezizomycetes genomes reveal the molecular basis of ectomycorrhizal truffle lifestyle.</title>
        <authorList>
            <person name="Murat C."/>
            <person name="Payen T."/>
            <person name="Noel B."/>
            <person name="Kuo A."/>
            <person name="Morin E."/>
            <person name="Chen J."/>
            <person name="Kohler A."/>
            <person name="Krizsan K."/>
            <person name="Balestrini R."/>
            <person name="Da Silva C."/>
            <person name="Montanini B."/>
            <person name="Hainaut M."/>
            <person name="Levati E."/>
            <person name="Barry K.W."/>
            <person name="Belfiori B."/>
            <person name="Cichocki N."/>
            <person name="Clum A."/>
            <person name="Dockter R.B."/>
            <person name="Fauchery L."/>
            <person name="Guy J."/>
            <person name="Iotti M."/>
            <person name="Le Tacon F."/>
            <person name="Lindquist E.A."/>
            <person name="Lipzen A."/>
            <person name="Malagnac F."/>
            <person name="Mello A."/>
            <person name="Molinier V."/>
            <person name="Miyauchi S."/>
            <person name="Poulain J."/>
            <person name="Riccioni C."/>
            <person name="Rubini A."/>
            <person name="Sitrit Y."/>
            <person name="Splivallo R."/>
            <person name="Traeger S."/>
            <person name="Wang M."/>
            <person name="Zifcakova L."/>
            <person name="Wipf D."/>
            <person name="Zambonelli A."/>
            <person name="Paolocci F."/>
            <person name="Nowrousian M."/>
            <person name="Ottonello S."/>
            <person name="Baldrian P."/>
            <person name="Spatafora J.W."/>
            <person name="Henrissat B."/>
            <person name="Nagy L.G."/>
            <person name="Aury J.M."/>
            <person name="Wincker P."/>
            <person name="Grigoriev I.V."/>
            <person name="Bonfante P."/>
            <person name="Martin F.M."/>
        </authorList>
    </citation>
    <scope>NUCLEOTIDE SEQUENCE [LARGE SCALE GENOMIC DNA]</scope>
    <source>
        <strain evidence="2 3">120613-1</strain>
    </source>
</reference>
<accession>A0A3N4IYQ1</accession>
<keyword evidence="1" id="KW-1133">Transmembrane helix</keyword>
<gene>
    <name evidence="2" type="ORF">L873DRAFT_317613</name>
</gene>
<evidence type="ECO:0000256" key="1">
    <source>
        <dbReference type="SAM" id="Phobius"/>
    </source>
</evidence>
<dbReference type="Proteomes" id="UP000276215">
    <property type="component" value="Unassembled WGS sequence"/>
</dbReference>
<dbReference type="EMBL" id="ML120499">
    <property type="protein sequence ID" value="RPA91302.1"/>
    <property type="molecule type" value="Genomic_DNA"/>
</dbReference>
<name>A0A3N4IYQ1_9PEZI</name>
<keyword evidence="1" id="KW-0472">Membrane</keyword>
<keyword evidence="3" id="KW-1185">Reference proteome</keyword>
<proteinExistence type="predicted"/>
<organism evidence="2 3">
    <name type="scientific">Choiromyces venosus 120613-1</name>
    <dbReference type="NCBI Taxonomy" id="1336337"/>
    <lineage>
        <taxon>Eukaryota</taxon>
        <taxon>Fungi</taxon>
        <taxon>Dikarya</taxon>
        <taxon>Ascomycota</taxon>
        <taxon>Pezizomycotina</taxon>
        <taxon>Pezizomycetes</taxon>
        <taxon>Pezizales</taxon>
        <taxon>Tuberaceae</taxon>
        <taxon>Choiromyces</taxon>
    </lineage>
</organism>
<dbReference type="AlphaFoldDB" id="A0A3N4IYQ1"/>